<reference evidence="2 3" key="1">
    <citation type="submission" date="2019-06" db="EMBL/GenBank/DDBJ databases">
        <title>A chromosome-scale genome assembly of the European perch, Perca fluviatilis.</title>
        <authorList>
            <person name="Roques C."/>
            <person name="Zahm M."/>
            <person name="Cabau C."/>
            <person name="Klopp C."/>
            <person name="Bouchez O."/>
            <person name="Donnadieu C."/>
            <person name="Kuhl H."/>
            <person name="Gislard M."/>
            <person name="Guendouz S."/>
            <person name="Journot L."/>
            <person name="Haffray P."/>
            <person name="Bestin A."/>
            <person name="Morvezen R."/>
            <person name="Feron R."/>
            <person name="Wen M."/>
            <person name="Jouanno E."/>
            <person name="Herpin A."/>
            <person name="Schartl M."/>
            <person name="Postlethwait J."/>
            <person name="Schaerlinger B."/>
            <person name="Chardard D."/>
            <person name="Lecocq T."/>
            <person name="Poncet C."/>
            <person name="Jaffrelo L."/>
            <person name="Lampietro C."/>
            <person name="Guiguen Y."/>
        </authorList>
    </citation>
    <scope>NUCLEOTIDE SEQUENCE [LARGE SCALE GENOMIC DNA]</scope>
    <source>
        <tissue evidence="2">Blood</tissue>
    </source>
</reference>
<evidence type="ECO:0000313" key="2">
    <source>
        <dbReference type="EMBL" id="KAF1383744.1"/>
    </source>
</evidence>
<name>A0A6A5F589_PERFL</name>
<gene>
    <name evidence="2" type="ORF">PFLUV_G00135020</name>
</gene>
<evidence type="ECO:0000256" key="1">
    <source>
        <dbReference type="SAM" id="MobiDB-lite"/>
    </source>
</evidence>
<feature type="region of interest" description="Disordered" evidence="1">
    <location>
        <begin position="99"/>
        <end position="140"/>
    </location>
</feature>
<feature type="compositionally biased region" description="Basic and acidic residues" evidence="1">
    <location>
        <begin position="99"/>
        <end position="132"/>
    </location>
</feature>
<evidence type="ECO:0000313" key="3">
    <source>
        <dbReference type="Proteomes" id="UP000465112"/>
    </source>
</evidence>
<comment type="caution">
    <text evidence="2">The sequence shown here is derived from an EMBL/GenBank/DDBJ whole genome shotgun (WGS) entry which is preliminary data.</text>
</comment>
<dbReference type="EMBL" id="VHII01000011">
    <property type="protein sequence ID" value="KAF1383744.1"/>
    <property type="molecule type" value="Genomic_DNA"/>
</dbReference>
<dbReference type="PANTHER" id="PTHR31751">
    <property type="entry name" value="SI:CH211-108C17.2-RELATED-RELATED"/>
    <property type="match status" value="1"/>
</dbReference>
<dbReference type="Proteomes" id="UP000465112">
    <property type="component" value="Chromosome 11"/>
</dbReference>
<accession>A0A6A5F589</accession>
<proteinExistence type="predicted"/>
<dbReference type="AlphaFoldDB" id="A0A6A5F589"/>
<keyword evidence="3" id="KW-1185">Reference proteome</keyword>
<dbReference type="PANTHER" id="PTHR31751:SF7">
    <property type="entry name" value="THAP-TYPE DOMAIN-CONTAINING PROTEIN"/>
    <property type="match status" value="1"/>
</dbReference>
<sequence length="140" mass="16405">MLCIPFVQMMWVGVLHHVRNEHSWATGFCEHEPLEEGNEDKPWINQGSAAHQALTAIVLDKRTTDLESFQNHLLMYAAKRMPYTPFVYKTRTLLGAIDKHNQRLPARNREGHKMYRPRHSEGHSVQEAEKWDWPSPQDFT</sequence>
<protein>
    <submittedName>
        <fullName evidence="2">Uncharacterized protein</fullName>
    </submittedName>
</protein>
<organism evidence="2 3">
    <name type="scientific">Perca fluviatilis</name>
    <name type="common">European perch</name>
    <dbReference type="NCBI Taxonomy" id="8168"/>
    <lineage>
        <taxon>Eukaryota</taxon>
        <taxon>Metazoa</taxon>
        <taxon>Chordata</taxon>
        <taxon>Craniata</taxon>
        <taxon>Vertebrata</taxon>
        <taxon>Euteleostomi</taxon>
        <taxon>Actinopterygii</taxon>
        <taxon>Neopterygii</taxon>
        <taxon>Teleostei</taxon>
        <taxon>Neoteleostei</taxon>
        <taxon>Acanthomorphata</taxon>
        <taxon>Eupercaria</taxon>
        <taxon>Perciformes</taxon>
        <taxon>Percoidei</taxon>
        <taxon>Percidae</taxon>
        <taxon>Percinae</taxon>
        <taxon>Perca</taxon>
    </lineage>
</organism>